<dbReference type="AlphaFoldDB" id="A0A840TKJ6"/>
<keyword evidence="2 7" id="KW-0813">Transport</keyword>
<organism evidence="10 11">
    <name type="scientific">Rhabdobacter roseus</name>
    <dbReference type="NCBI Taxonomy" id="1655419"/>
    <lineage>
        <taxon>Bacteria</taxon>
        <taxon>Pseudomonadati</taxon>
        <taxon>Bacteroidota</taxon>
        <taxon>Cytophagia</taxon>
        <taxon>Cytophagales</taxon>
        <taxon>Cytophagaceae</taxon>
        <taxon>Rhabdobacter</taxon>
    </lineage>
</organism>
<comment type="similarity">
    <text evidence="7">Belongs to the TonB-dependent receptor family.</text>
</comment>
<evidence type="ECO:0000256" key="8">
    <source>
        <dbReference type="SAM" id="SignalP"/>
    </source>
</evidence>
<keyword evidence="11" id="KW-1185">Reference proteome</keyword>
<dbReference type="Gene3D" id="2.40.170.20">
    <property type="entry name" value="TonB-dependent receptor, beta-barrel domain"/>
    <property type="match status" value="1"/>
</dbReference>
<dbReference type="Pfam" id="PF07715">
    <property type="entry name" value="Plug"/>
    <property type="match status" value="1"/>
</dbReference>
<feature type="domain" description="TonB-dependent receptor plug" evidence="9">
    <location>
        <begin position="282"/>
        <end position="357"/>
    </location>
</feature>
<dbReference type="Pfam" id="PF13715">
    <property type="entry name" value="CarbopepD_reg_2"/>
    <property type="match status" value="1"/>
</dbReference>
<evidence type="ECO:0000313" key="11">
    <source>
        <dbReference type="Proteomes" id="UP000557307"/>
    </source>
</evidence>
<dbReference type="SUPFAM" id="SSF56935">
    <property type="entry name" value="Porins"/>
    <property type="match status" value="1"/>
</dbReference>
<dbReference type="InterPro" id="IPR012910">
    <property type="entry name" value="Plug_dom"/>
</dbReference>
<dbReference type="PROSITE" id="PS52016">
    <property type="entry name" value="TONB_DEPENDENT_REC_3"/>
    <property type="match status" value="1"/>
</dbReference>
<evidence type="ECO:0000259" key="9">
    <source>
        <dbReference type="Pfam" id="PF07715"/>
    </source>
</evidence>
<proteinExistence type="inferred from homology"/>
<comment type="caution">
    <text evidence="10">The sequence shown here is derived from an EMBL/GenBank/DDBJ whole genome shotgun (WGS) entry which is preliminary data.</text>
</comment>
<evidence type="ECO:0000256" key="6">
    <source>
        <dbReference type="ARBA" id="ARBA00023237"/>
    </source>
</evidence>
<name>A0A840TKJ6_9BACT</name>
<dbReference type="GO" id="GO:0009279">
    <property type="term" value="C:cell outer membrane"/>
    <property type="evidence" value="ECO:0007669"/>
    <property type="project" value="UniProtKB-SubCell"/>
</dbReference>
<dbReference type="InterPro" id="IPR039426">
    <property type="entry name" value="TonB-dep_rcpt-like"/>
</dbReference>
<keyword evidence="4 7" id="KW-0812">Transmembrane</keyword>
<evidence type="ECO:0000256" key="4">
    <source>
        <dbReference type="ARBA" id="ARBA00022692"/>
    </source>
</evidence>
<evidence type="ECO:0000256" key="2">
    <source>
        <dbReference type="ARBA" id="ARBA00022448"/>
    </source>
</evidence>
<keyword evidence="8" id="KW-0732">Signal</keyword>
<gene>
    <name evidence="10" type="ORF">HNQ92_002077</name>
</gene>
<dbReference type="RefSeq" id="WP_184173835.1">
    <property type="nucleotide sequence ID" value="NZ_JACHGF010000003.1"/>
</dbReference>
<feature type="signal peptide" evidence="8">
    <location>
        <begin position="1"/>
        <end position="24"/>
    </location>
</feature>
<dbReference type="Gene3D" id="2.60.40.1120">
    <property type="entry name" value="Carboxypeptidase-like, regulatory domain"/>
    <property type="match status" value="1"/>
</dbReference>
<dbReference type="EMBL" id="JACHGF010000003">
    <property type="protein sequence ID" value="MBB5283934.1"/>
    <property type="molecule type" value="Genomic_DNA"/>
</dbReference>
<reference evidence="10 11" key="1">
    <citation type="submission" date="2020-08" db="EMBL/GenBank/DDBJ databases">
        <title>Genomic Encyclopedia of Type Strains, Phase IV (KMG-IV): sequencing the most valuable type-strain genomes for metagenomic binning, comparative biology and taxonomic classification.</title>
        <authorList>
            <person name="Goeker M."/>
        </authorList>
    </citation>
    <scope>NUCLEOTIDE SEQUENCE [LARGE SCALE GENOMIC DNA]</scope>
    <source>
        <strain evidence="10 11">DSM 105074</strain>
    </source>
</reference>
<evidence type="ECO:0000313" key="10">
    <source>
        <dbReference type="EMBL" id="MBB5283934.1"/>
    </source>
</evidence>
<evidence type="ECO:0000256" key="5">
    <source>
        <dbReference type="ARBA" id="ARBA00023136"/>
    </source>
</evidence>
<feature type="chain" id="PRO_5032271417" description="TonB-dependent receptor plug domain-containing protein" evidence="8">
    <location>
        <begin position="25"/>
        <end position="924"/>
    </location>
</feature>
<accession>A0A840TKJ6</accession>
<keyword evidence="6 7" id="KW-0998">Cell outer membrane</keyword>
<sequence length="924" mass="103539">MKLFLRIAVCVWLSFFLSGGGAFGQSTPTLDASFPNVSFPQFVQQIEAKTDYYFYYDASQLDSLQVTLQATGLSLRAILDQVFRDTEFTYAIDDQRRVYVTKGQAIITQLAPNLFDARSQADTTEAIAYASPTSDLQEQLLATAESKLFEIGIKRVRITPGNSVLSGYVRDANTGEPVIGAALFIEKPYIGTTTDALGYYSLTLPRGRHTLRIKSVGMRESRRQIVLYSTGTLDIELLESVVALKEVSVKAGVDDNVAGNQMGQVKLNIKTLKQVPTVFGETDLLRTILTLPGVKTVGESSVGLNVRGGSTDQNLISFNDAVVYNPSHLFGFFSAFNPDLIKDVELYKSTIPARFGGRLSSVLEINSRDGNKKKFVASGGVGLITGRFTLEGPIIKDKTSFLLGGRSTYSNWVLKRLDNASFNNGSASFYDVNLHLSHEINQKNSIYATGYLSSDQFRLVGDTLYTYQNQLASLKWKHTFNDKLYSVFTASHSNYEYAIGSQATPTAAFDLAFGINQSNVKADFTYFLHPNHTLEFGASTLRYRLTPGSFTPKGSESLVVPDILEAEQAQESAIYLEDRFEVSTRLSITAGIRFSLFHYLGPRTVNTYLPGFPVETIYAEGSQRYERGDVIKRYGGPEYRLSARYTLRDNTSLKVSYNTMRQYIHLLSNTMIVSPTDIWKLSDNNIKPQQGDQLAVGLYKNLRNNKIELSVEGYYKNIQNFLDFKGGDSLILNPRVETAVINTVGKAYGVELMLKKLTGKLNGWVSYTYSRSLLRATDLAASDVPNQGAWYPSNYDKPHDFTMISNYRFSHRFSFSLNFTYSTGRPYTPPIGKYVIEGSTRIYYAERNQYRIPDYVRTDISMNIEGNHKIRKLAHSSWTLAVYNLLGRRNPSSVYFQTNNGLINGYKLSIFGQPIPTVTYNFRF</sequence>
<evidence type="ECO:0000256" key="1">
    <source>
        <dbReference type="ARBA" id="ARBA00004571"/>
    </source>
</evidence>
<dbReference type="SUPFAM" id="SSF49464">
    <property type="entry name" value="Carboxypeptidase regulatory domain-like"/>
    <property type="match status" value="1"/>
</dbReference>
<keyword evidence="3 7" id="KW-1134">Transmembrane beta strand</keyword>
<comment type="subcellular location">
    <subcellularLocation>
        <location evidence="1 7">Cell outer membrane</location>
        <topology evidence="1 7">Multi-pass membrane protein</topology>
    </subcellularLocation>
</comment>
<evidence type="ECO:0000256" key="3">
    <source>
        <dbReference type="ARBA" id="ARBA00022452"/>
    </source>
</evidence>
<dbReference type="InterPro" id="IPR036942">
    <property type="entry name" value="Beta-barrel_TonB_sf"/>
</dbReference>
<dbReference type="InterPro" id="IPR008969">
    <property type="entry name" value="CarboxyPept-like_regulatory"/>
</dbReference>
<dbReference type="Proteomes" id="UP000557307">
    <property type="component" value="Unassembled WGS sequence"/>
</dbReference>
<keyword evidence="5 7" id="KW-0472">Membrane</keyword>
<protein>
    <recommendedName>
        <fullName evidence="9">TonB-dependent receptor plug domain-containing protein</fullName>
    </recommendedName>
</protein>
<evidence type="ECO:0000256" key="7">
    <source>
        <dbReference type="PROSITE-ProRule" id="PRU01360"/>
    </source>
</evidence>